<evidence type="ECO:0000313" key="2">
    <source>
        <dbReference type="EMBL" id="TNC68810.1"/>
    </source>
</evidence>
<dbReference type="GO" id="GO:0097367">
    <property type="term" value="F:carbohydrate derivative binding"/>
    <property type="evidence" value="ECO:0007669"/>
    <property type="project" value="InterPro"/>
</dbReference>
<name>A0A5C4N8K5_9RHOB</name>
<dbReference type="GO" id="GO:1901135">
    <property type="term" value="P:carbohydrate derivative metabolic process"/>
    <property type="evidence" value="ECO:0007669"/>
    <property type="project" value="InterPro"/>
</dbReference>
<sequence length="363" mass="39088">MSLNDTATWREIQHQPDLWETWARSPALREARDWIDVQAAKEIWLCGAGSSGYIGDIVVAGIDGVVHPRLRAIPTTDLVSRPLAYLPTEALVIHFGRSGDSAESVGLLDLLDTVSPETARLHVTCNPQGTLATRPPKVLPDPRMRKAPFHVVTLPEAAHDTGFAMTGSFTGMLLTALALLAPEGPGPIAHLAADLRRFLPLYEDHARAARTPERMVFLGAGPLAHAARESALKVLELTAGRIPCLWDSTLGFRHGPRSFVQGATDIVLYTSPEPHAARYDADLAEEMRAQFPESRVTTIGPGGDLDAPMPDGAEWGAALAVPYAQTLAAILSDRLGLTVDDPFAGQGTLTRVVRDVRLHKVGP</sequence>
<comment type="caution">
    <text evidence="2">The sequence shown here is derived from an EMBL/GenBank/DDBJ whole genome shotgun (WGS) entry which is preliminary data.</text>
</comment>
<dbReference type="Proteomes" id="UP000305709">
    <property type="component" value="Unassembled WGS sequence"/>
</dbReference>
<keyword evidence="3" id="KW-1185">Reference proteome</keyword>
<gene>
    <name evidence="2" type="ORF">FHG71_14400</name>
</gene>
<accession>A0A5C4N8K5</accession>
<evidence type="ECO:0000313" key="3">
    <source>
        <dbReference type="Proteomes" id="UP000305709"/>
    </source>
</evidence>
<dbReference type="AlphaFoldDB" id="A0A5C4N8K5"/>
<dbReference type="EMBL" id="VDFV01000023">
    <property type="protein sequence ID" value="TNC68810.1"/>
    <property type="molecule type" value="Genomic_DNA"/>
</dbReference>
<dbReference type="RefSeq" id="WP_139082393.1">
    <property type="nucleotide sequence ID" value="NZ_VDFV01000023.1"/>
</dbReference>
<dbReference type="SUPFAM" id="SSF53697">
    <property type="entry name" value="SIS domain"/>
    <property type="match status" value="1"/>
</dbReference>
<dbReference type="PROSITE" id="PS51464">
    <property type="entry name" value="SIS"/>
    <property type="match status" value="1"/>
</dbReference>
<proteinExistence type="predicted"/>
<evidence type="ECO:0000259" key="1">
    <source>
        <dbReference type="PROSITE" id="PS51464"/>
    </source>
</evidence>
<reference evidence="2 3" key="1">
    <citation type="submission" date="2019-06" db="EMBL/GenBank/DDBJ databases">
        <authorList>
            <person name="Jiang L."/>
        </authorList>
    </citation>
    <scope>NUCLEOTIDE SEQUENCE [LARGE SCALE GENOMIC DNA]</scope>
    <source>
        <strain evidence="2 3">YIM 48858</strain>
    </source>
</reference>
<dbReference type="InterPro" id="IPR001347">
    <property type="entry name" value="SIS_dom"/>
</dbReference>
<dbReference type="Gene3D" id="3.40.50.10490">
    <property type="entry name" value="Glucose-6-phosphate isomerase like protein, domain 1"/>
    <property type="match status" value="2"/>
</dbReference>
<protein>
    <submittedName>
        <fullName evidence="2">Tagatose-bisphosphate aldolase</fullName>
    </submittedName>
</protein>
<dbReference type="InterPro" id="IPR046348">
    <property type="entry name" value="SIS_dom_sf"/>
</dbReference>
<organism evidence="2 3">
    <name type="scientific">Rubellimicrobium roseum</name>
    <dbReference type="NCBI Taxonomy" id="687525"/>
    <lineage>
        <taxon>Bacteria</taxon>
        <taxon>Pseudomonadati</taxon>
        <taxon>Pseudomonadota</taxon>
        <taxon>Alphaproteobacteria</taxon>
        <taxon>Rhodobacterales</taxon>
        <taxon>Roseobacteraceae</taxon>
        <taxon>Rubellimicrobium</taxon>
    </lineage>
</organism>
<dbReference type="OrthoDB" id="9810372at2"/>
<feature type="domain" description="SIS" evidence="1">
    <location>
        <begin position="205"/>
        <end position="342"/>
    </location>
</feature>